<proteinExistence type="predicted"/>
<name>A0A149TIQ5_9PROT</name>
<evidence type="ECO:0000313" key="2">
    <source>
        <dbReference type="Proteomes" id="UP000075636"/>
    </source>
</evidence>
<organism evidence="1 2">
    <name type="scientific">Gluconobacter albidus</name>
    <dbReference type="NCBI Taxonomy" id="318683"/>
    <lineage>
        <taxon>Bacteria</taxon>
        <taxon>Pseudomonadati</taxon>
        <taxon>Pseudomonadota</taxon>
        <taxon>Alphaproteobacteria</taxon>
        <taxon>Acetobacterales</taxon>
        <taxon>Acetobacteraceae</taxon>
        <taxon>Gluconobacter</taxon>
    </lineage>
</organism>
<sequence length="68" mass="7517">MVAQSNISAIRKAYTLLSENGGKVNNYGMTNNEWFDFLVDLNISALGLERLTQQLETMSGSVANSRPH</sequence>
<gene>
    <name evidence="1" type="ORF">AD945_09385</name>
</gene>
<protein>
    <submittedName>
        <fullName evidence="1">Uncharacterized protein</fullName>
    </submittedName>
</protein>
<comment type="caution">
    <text evidence="1">The sequence shown here is derived from an EMBL/GenBank/DDBJ whole genome shotgun (WGS) entry which is preliminary data.</text>
</comment>
<reference evidence="1 2" key="1">
    <citation type="submission" date="2015-06" db="EMBL/GenBank/DDBJ databases">
        <title>Improved classification and identification of acetic acid bacteria using matrix-assisted laser desorption/ionization time-of-flight mass spectrometry; Gluconobacter nephelii and Gluconobacter uchimurae are later heterotypic synonyms of Gluconobacter japonicus and Gluconobacter oxydans, respectively.</title>
        <authorList>
            <person name="Li L."/>
            <person name="Cleenwerck I."/>
            <person name="De Vuyst L."/>
            <person name="Vandamme P."/>
        </authorList>
    </citation>
    <scope>NUCLEOTIDE SEQUENCE [LARGE SCALE GENOMIC DNA]</scope>
    <source>
        <strain evidence="1 2">LMG 1768</strain>
    </source>
</reference>
<dbReference type="RefSeq" id="WP_062108316.1">
    <property type="nucleotide sequence ID" value="NZ_LHZR01000107.1"/>
</dbReference>
<dbReference type="AlphaFoldDB" id="A0A149TIQ5"/>
<dbReference type="EMBL" id="LHZR01000107">
    <property type="protein sequence ID" value="KXV47880.1"/>
    <property type="molecule type" value="Genomic_DNA"/>
</dbReference>
<dbReference type="Proteomes" id="UP000075636">
    <property type="component" value="Unassembled WGS sequence"/>
</dbReference>
<evidence type="ECO:0000313" key="1">
    <source>
        <dbReference type="EMBL" id="KXV47880.1"/>
    </source>
</evidence>
<dbReference type="STRING" id="318683.A0U94_00190"/>
<dbReference type="PATRIC" id="fig|318683.6.peg.675"/>
<accession>A0A149TIQ5</accession>